<organism evidence="2 3">
    <name type="scientific">Actinacidiphila acididurans</name>
    <dbReference type="NCBI Taxonomy" id="2784346"/>
    <lineage>
        <taxon>Bacteria</taxon>
        <taxon>Bacillati</taxon>
        <taxon>Actinomycetota</taxon>
        <taxon>Actinomycetes</taxon>
        <taxon>Kitasatosporales</taxon>
        <taxon>Streptomycetaceae</taxon>
        <taxon>Actinacidiphila</taxon>
    </lineage>
</organism>
<reference evidence="2 3" key="1">
    <citation type="submission" date="2021-01" db="EMBL/GenBank/DDBJ databases">
        <title>Streptomyces acididurans sp. nov., isolated from a peat swamp forest soil.</title>
        <authorList>
            <person name="Chantavorakit T."/>
            <person name="Duangmal K."/>
        </authorList>
    </citation>
    <scope>NUCLEOTIDE SEQUENCE [LARGE SCALE GENOMIC DNA]</scope>
    <source>
        <strain evidence="2 3">KK5PA1</strain>
    </source>
</reference>
<feature type="region of interest" description="Disordered" evidence="1">
    <location>
        <begin position="72"/>
        <end position="101"/>
    </location>
</feature>
<sequence length="314" mass="29985">MGVKGAPRGFGTFSGAGALWLVAQFPAPLGDPGEPGDVTAALPGAGAAEAGSGSSGALPSADASWLVAQFPAPLGDPGEPGDASAALPGAGAAEAGSGSSGALPSADASWLVAQFPAPLGDPGEAGATVVSPRRAGAFRKGLASALGAVTAAVALAGCGGGSSGGVPDTHGSFRAGGVAVSVTLHREAGHGGGGVLVTATLRPEGEGFHVYSLEMPDGGVEALGIPTRLGVGAPLEAAGAVTAGVRPYELSMAGLDVKLPVYPDGPVTLRLPARITGKGARAAEVTFTYGACSATEGCRAPVRGRALTVALPGA</sequence>
<keyword evidence="3" id="KW-1185">Reference proteome</keyword>
<evidence type="ECO:0000313" key="3">
    <source>
        <dbReference type="Proteomes" id="UP000749040"/>
    </source>
</evidence>
<name>A0ABS2TWW5_9ACTN</name>
<comment type="caution">
    <text evidence="2">The sequence shown here is derived from an EMBL/GenBank/DDBJ whole genome shotgun (WGS) entry which is preliminary data.</text>
</comment>
<evidence type="ECO:0008006" key="4">
    <source>
        <dbReference type="Google" id="ProtNLM"/>
    </source>
</evidence>
<evidence type="ECO:0000256" key="1">
    <source>
        <dbReference type="SAM" id="MobiDB-lite"/>
    </source>
</evidence>
<feature type="compositionally biased region" description="Low complexity" evidence="1">
    <location>
        <begin position="81"/>
        <end position="101"/>
    </location>
</feature>
<dbReference type="EMBL" id="JADKYB010000014">
    <property type="protein sequence ID" value="MBM9507838.1"/>
    <property type="molecule type" value="Genomic_DNA"/>
</dbReference>
<dbReference type="Proteomes" id="UP000749040">
    <property type="component" value="Unassembled WGS sequence"/>
</dbReference>
<dbReference type="RefSeq" id="WP_205359694.1">
    <property type="nucleotide sequence ID" value="NZ_JADKYB010000014.1"/>
</dbReference>
<protein>
    <recommendedName>
        <fullName evidence="4">Thiol:disulfide interchange protein DsbD N-terminal domain-containing protein</fullName>
    </recommendedName>
</protein>
<evidence type="ECO:0000313" key="2">
    <source>
        <dbReference type="EMBL" id="MBM9507838.1"/>
    </source>
</evidence>
<gene>
    <name evidence="2" type="ORF">ITX44_25465</name>
</gene>
<proteinExistence type="predicted"/>
<accession>A0ABS2TWW5</accession>